<evidence type="ECO:0000313" key="2">
    <source>
        <dbReference type="Proteomes" id="UP000297565"/>
    </source>
</evidence>
<dbReference type="AlphaFoldDB" id="A0AAX2S012"/>
<comment type="caution">
    <text evidence="1">The sequence shown here is derived from an EMBL/GenBank/DDBJ whole genome shotgun (WGS) entry which is preliminary data.</text>
</comment>
<evidence type="ECO:0000313" key="1">
    <source>
        <dbReference type="EMBL" id="TEW23659.1"/>
    </source>
</evidence>
<protein>
    <submittedName>
        <fullName evidence="1">Phage tail assembly protein</fullName>
    </submittedName>
</protein>
<dbReference type="InterPro" id="IPR019289">
    <property type="entry name" value="Phage_tail_E/E"/>
</dbReference>
<gene>
    <name evidence="1" type="ORF">E2R48_10980</name>
</gene>
<reference evidence="1 2" key="1">
    <citation type="submission" date="2019-03" db="EMBL/GenBank/DDBJ databases">
        <title>Horizontal Gene Transfer Machinery in Histophilus somni.</title>
        <authorList>
            <person name="Mostafa Nazari M."/>
            <person name="Liljebjelke K."/>
        </authorList>
    </citation>
    <scope>NUCLEOTIDE SEQUENCE [LARGE SCALE GENOMIC DNA]</scope>
    <source>
        <strain evidence="1 2">UOC-EPH-KLM-04</strain>
    </source>
</reference>
<feature type="non-terminal residue" evidence="1">
    <location>
        <position position="1"/>
    </location>
</feature>
<dbReference type="Pfam" id="PF10109">
    <property type="entry name" value="Phage_TAC_7"/>
    <property type="match status" value="1"/>
</dbReference>
<organism evidence="1 2">
    <name type="scientific">Histophilus somni</name>
    <name type="common">Haemophilus somnus</name>
    <dbReference type="NCBI Taxonomy" id="731"/>
    <lineage>
        <taxon>Bacteria</taxon>
        <taxon>Pseudomonadati</taxon>
        <taxon>Pseudomonadota</taxon>
        <taxon>Gammaproteobacteria</taxon>
        <taxon>Pasteurellales</taxon>
        <taxon>Pasteurellaceae</taxon>
        <taxon>Histophilus</taxon>
    </lineage>
</organism>
<feature type="non-terminal residue" evidence="1">
    <location>
        <position position="76"/>
    </location>
</feature>
<sequence>EHPITDGQGNNITELTIRRPKVKDMRKMRGDNDLEQSISLIAIVTGLVPEDLDELDIVDVKRASEILEKMQKGKSA</sequence>
<name>A0AAX2S012_HISSO</name>
<dbReference type="RefSeq" id="WP_134244569.1">
    <property type="nucleotide sequence ID" value="NZ_SNRV01000170.1"/>
</dbReference>
<accession>A0AAX2S012</accession>
<proteinExistence type="predicted"/>
<dbReference type="Proteomes" id="UP000297565">
    <property type="component" value="Unassembled WGS sequence"/>
</dbReference>
<dbReference type="EMBL" id="SNRV01000170">
    <property type="protein sequence ID" value="TEW23659.1"/>
    <property type="molecule type" value="Genomic_DNA"/>
</dbReference>